<dbReference type="AlphaFoldDB" id="A0A1E3VKK6"/>
<evidence type="ECO:0000313" key="2">
    <source>
        <dbReference type="Proteomes" id="UP000094172"/>
    </source>
</evidence>
<comment type="caution">
    <text evidence="1">The sequence shown here is derived from an EMBL/GenBank/DDBJ whole genome shotgun (WGS) entry which is preliminary data.</text>
</comment>
<sequence length="185" mass="21289">MQFARNPDDLESVLRLDDVVISGALASMAEAKDRSVSELASRLRDRAFYKAIDVREEIKHALREKAKNKGKRADEDGKMVDRMCANIRERVRQWLSKQAGETPRILVDQDKRDPYKPLQESKGPLNQIRIRLGSDELVDLGDRSKVVRAIEPFQLFRLYVPKDDRESRTFIKKVIAREIDSAPKA</sequence>
<reference evidence="1 2" key="1">
    <citation type="journal article" date="2016" name="Environ. Microbiol.">
        <title>New Methyloceanibacter diversity from North Sea sediments includes methanotroph containing solely the soluble methane monooxygenase.</title>
        <authorList>
            <person name="Vekeman B."/>
            <person name="Kerckhof F.M."/>
            <person name="Cremers G."/>
            <person name="de Vos P."/>
            <person name="Vandamme P."/>
            <person name="Boon N."/>
            <person name="Op den Camp H.J."/>
            <person name="Heylen K."/>
        </authorList>
    </citation>
    <scope>NUCLEOTIDE SEQUENCE [LARGE SCALE GENOMIC DNA]</scope>
    <source>
        <strain evidence="1 2">R-67176</strain>
    </source>
</reference>
<dbReference type="EMBL" id="LPWE01000013">
    <property type="protein sequence ID" value="ODR94057.1"/>
    <property type="molecule type" value="Genomic_DNA"/>
</dbReference>
<evidence type="ECO:0000313" key="1">
    <source>
        <dbReference type="EMBL" id="ODR94057.1"/>
    </source>
</evidence>
<dbReference type="Proteomes" id="UP000094172">
    <property type="component" value="Unassembled WGS sequence"/>
</dbReference>
<organism evidence="1 2">
    <name type="scientific">Methyloceanibacter stevinii</name>
    <dbReference type="NCBI Taxonomy" id="1774970"/>
    <lineage>
        <taxon>Bacteria</taxon>
        <taxon>Pseudomonadati</taxon>
        <taxon>Pseudomonadota</taxon>
        <taxon>Alphaproteobacteria</taxon>
        <taxon>Hyphomicrobiales</taxon>
        <taxon>Hyphomicrobiaceae</taxon>
        <taxon>Methyloceanibacter</taxon>
    </lineage>
</organism>
<name>A0A1E3VKK6_9HYPH</name>
<protein>
    <submittedName>
        <fullName evidence="1">Uncharacterized protein</fullName>
    </submittedName>
</protein>
<gene>
    <name evidence="1" type="ORF">AUC70_10805</name>
</gene>
<proteinExistence type="predicted"/>
<dbReference type="Gene3D" id="1.20.1250.30">
    <property type="match status" value="1"/>
</dbReference>
<keyword evidence="2" id="KW-1185">Reference proteome</keyword>
<accession>A0A1E3VKK6</accession>
<dbReference type="SUPFAM" id="SSF109604">
    <property type="entry name" value="HD-domain/PDEase-like"/>
    <property type="match status" value="1"/>
</dbReference>
<dbReference type="STRING" id="1774970.AUC70_10805"/>